<dbReference type="PANTHER" id="PTHR34798:SF2">
    <property type="entry name" value="PROTEIN TIME FOR COFFEE"/>
    <property type="match status" value="1"/>
</dbReference>
<dbReference type="PANTHER" id="PTHR34798">
    <property type="entry name" value="PROTEIN TIME FOR COFFEE"/>
    <property type="match status" value="1"/>
</dbReference>
<feature type="region of interest" description="Disordered" evidence="1">
    <location>
        <begin position="812"/>
        <end position="930"/>
    </location>
</feature>
<protein>
    <submittedName>
        <fullName evidence="2 3">Uncharacterized protein</fullName>
    </submittedName>
</protein>
<feature type="compositionally biased region" description="Basic and acidic residues" evidence="1">
    <location>
        <begin position="59"/>
        <end position="80"/>
    </location>
</feature>
<feature type="compositionally biased region" description="Basic residues" evidence="1">
    <location>
        <begin position="1"/>
        <end position="23"/>
    </location>
</feature>
<feature type="region of interest" description="Disordered" evidence="1">
    <location>
        <begin position="479"/>
        <end position="508"/>
    </location>
</feature>
<name>A0A2K1K089_PHYPA</name>
<feature type="compositionally biased region" description="Basic and acidic residues" evidence="1">
    <location>
        <begin position="400"/>
        <end position="459"/>
    </location>
</feature>
<accession>A0A2K1K089</accession>
<sequence length="1564" mass="158030">MVSLKPGKRTKPSGSKQRNHKLPKVTTPSLVSEQEVEVAEALFDLARMFTQPAAAVVESKPEPRVIHSDLKSEAKLERKISSGSGSSLPPHPSNGPAVSSSVSAAGPAAGAAVAGTVRSSSPVSASAASPMSSPPTGASFAEVTKRKRPRLRTRTDDGGSRPKTGAMTASIALSAVQVKDANQSSSQGPTAERGTVKLEGNVSVTPIVCAISNNVAETASSAPNVAVASSGVAATVTASRGGVADVSTPRTDNNGMEKKVTLLEKTITQCNGEVEAPSSNLLEKGVEGSSVREKKIGMSECSGFGTGPNTSVDVALSASVIAEETITKTELGKRTPELAADIGRQPKREIDLMVAPSNLEDASSSEKYCEGEVGDVREATEKPAVFGQVDLAIAVNVDSSRAETRQHTEESDLAEKEKAKQLKKDEAKDREQELERSRAENDRRREANIQRESARELSKQRAREMEREFTEAIKVATQKSSNTIKGENERVQKAEKAGPSATTSTVSVPAPPIAISSAATGRAHSAVSSKSVGVLGCTAEITKSIPGSLGYFPTPAPAAVPEVSSSTLQVPYIVPQRAAWKRCALHVYIAHFIDLQQQLKQHQSFFGGPNQGYSKSYNLNVAVGGSDAVLGGAVGSPMVGGVGAGGADVDATERGLNAAAMAAAAAASMQGAKERAHGVGVAGRKSPAVQAQYMQAMMQQPSGYPFGQFPGHYGAVSHTGVQQAGGGGGGGGVGKQQGQGGRGYGGGGSGAQGLGSQAGSHSHSHSHSHAVQQGQQGGTRAGEREGSTAGENGSSAAVMAPQGHAMIQSMAESGRGHQQLSGSISLEQQQQQHHHLMQIHHSQQQYGVNQQPQMQQRSAQNPRNAVVYVEDGLGGKDGTYTSSIGRVSEREVLEDRKLHNKRSSGASSPLSRESDSSSGMQSLSAGGGGIASSRLAGSPYHPMGSVYANMASRPSGQSASMSGTAPVQSQVLAGPKSGVARLKSTGASASASPVTLHMTSQASFAECNPGSSGAVTSTAVQNAFGCQVGKPSEAGQHTQMKLNQRSTPAALPGTTPLPAVSGTDFQAVLAAAMVKSSQGQSTQRATQLGGNINAGSNSRRRTARAGSPVSSAGVPLSPMAPPSKSSGLNSAKSSSSQKSSFPASQKVVVGAASGGGKRASSISSGYPVPSILSSSLMAQSTSGKNSQQPQMHVKGQGQGQGPQQHVGYQSQGSAQGPSQLQQQFHQQQVQQQQQHMMLLQKHPMLHQHIFHQQPSHIQGSQGVAHQLQESPQATPHQQQPGSGPQTYKPSSQHLQQAQQMQPPQQQFAGGGGNGSLALSPGVSVGAGSNSSEGGGGRSSTNADAGGGGPNGRSCESAKQGGGGSVGMVNAGGQRNGGYVQQYGGGGGVSSGEQQSGSGGSGGPSGYNEGKSKSGAAGRDGGQKAVNEMRVAQGAMAGRGASTMGGSPGAQGSSQRGQGGGGSGSKGGMGQASNLGDVGQSRTSGMMSSSMSGGGGSGGSMSNGQSKNSSSGNVESGGDGRGGTNEGSLQQGGGSGSHGAGGGGVVGSSPIAGMGGQAPTSVVQQ</sequence>
<dbReference type="STRING" id="3218.A0A2K1K089"/>
<feature type="region of interest" description="Disordered" evidence="1">
    <location>
        <begin position="399"/>
        <end position="459"/>
    </location>
</feature>
<reference evidence="2 4" key="2">
    <citation type="journal article" date="2018" name="Plant J.">
        <title>The Physcomitrella patens chromosome-scale assembly reveals moss genome structure and evolution.</title>
        <authorList>
            <person name="Lang D."/>
            <person name="Ullrich K.K."/>
            <person name="Murat F."/>
            <person name="Fuchs J."/>
            <person name="Jenkins J."/>
            <person name="Haas F.B."/>
            <person name="Piednoel M."/>
            <person name="Gundlach H."/>
            <person name="Van Bel M."/>
            <person name="Meyberg R."/>
            <person name="Vives C."/>
            <person name="Morata J."/>
            <person name="Symeonidi A."/>
            <person name="Hiss M."/>
            <person name="Muchero W."/>
            <person name="Kamisugi Y."/>
            <person name="Saleh O."/>
            <person name="Blanc G."/>
            <person name="Decker E.L."/>
            <person name="van Gessel N."/>
            <person name="Grimwood J."/>
            <person name="Hayes R.D."/>
            <person name="Graham S.W."/>
            <person name="Gunter L.E."/>
            <person name="McDaniel S.F."/>
            <person name="Hoernstein S.N.W."/>
            <person name="Larsson A."/>
            <person name="Li F.W."/>
            <person name="Perroud P.F."/>
            <person name="Phillips J."/>
            <person name="Ranjan P."/>
            <person name="Rokshar D.S."/>
            <person name="Rothfels C.J."/>
            <person name="Schneider L."/>
            <person name="Shu S."/>
            <person name="Stevenson D.W."/>
            <person name="Thummler F."/>
            <person name="Tillich M."/>
            <person name="Villarreal Aguilar J.C."/>
            <person name="Widiez T."/>
            <person name="Wong G.K."/>
            <person name="Wymore A."/>
            <person name="Zhang Y."/>
            <person name="Zimmer A.D."/>
            <person name="Quatrano R.S."/>
            <person name="Mayer K.F.X."/>
            <person name="Goodstein D."/>
            <person name="Casacuberta J.M."/>
            <person name="Vandepoele K."/>
            <person name="Reski R."/>
            <person name="Cuming A.C."/>
            <person name="Tuskan G.A."/>
            <person name="Maumus F."/>
            <person name="Salse J."/>
            <person name="Schmutz J."/>
            <person name="Rensing S.A."/>
        </authorList>
    </citation>
    <scope>NUCLEOTIDE SEQUENCE [LARGE SCALE GENOMIC DNA]</scope>
    <source>
        <strain evidence="3 4">cv. Gransden 2004</strain>
    </source>
</reference>
<dbReference type="Proteomes" id="UP000006727">
    <property type="component" value="Chromosome 10"/>
</dbReference>
<feature type="compositionally biased region" description="Gly residues" evidence="1">
    <location>
        <begin position="723"/>
        <end position="753"/>
    </location>
</feature>
<keyword evidence="4" id="KW-1185">Reference proteome</keyword>
<feature type="compositionally biased region" description="Polar residues" evidence="1">
    <location>
        <begin position="846"/>
        <end position="863"/>
    </location>
</feature>
<feature type="compositionally biased region" description="Polar residues" evidence="1">
    <location>
        <begin position="1253"/>
        <end position="1288"/>
    </location>
</feature>
<feature type="compositionally biased region" description="Basic and acidic residues" evidence="1">
    <location>
        <begin position="486"/>
        <end position="496"/>
    </location>
</feature>
<proteinExistence type="predicted"/>
<dbReference type="GO" id="GO:0005634">
    <property type="term" value="C:nucleus"/>
    <property type="evidence" value="ECO:0000318"/>
    <property type="project" value="GO_Central"/>
</dbReference>
<feature type="compositionally biased region" description="Low complexity" evidence="1">
    <location>
        <begin position="1289"/>
        <end position="1307"/>
    </location>
</feature>
<feature type="compositionally biased region" description="Gly residues" evidence="1">
    <location>
        <begin position="1491"/>
        <end position="1500"/>
    </location>
</feature>
<feature type="compositionally biased region" description="Low complexity" evidence="1">
    <location>
        <begin position="1366"/>
        <end position="1381"/>
    </location>
</feature>
<feature type="compositionally biased region" description="Polar residues" evidence="1">
    <location>
        <begin position="1076"/>
        <end position="1097"/>
    </location>
</feature>
<dbReference type="EnsemblPlants" id="Pp3c10_24140V3.2">
    <property type="protein sequence ID" value="Pp3c10_24140V3.2"/>
    <property type="gene ID" value="Pp3c10_24140"/>
</dbReference>
<feature type="compositionally biased region" description="Low complexity" evidence="1">
    <location>
        <begin position="907"/>
        <end position="924"/>
    </location>
</feature>
<feature type="compositionally biased region" description="Basic and acidic residues" evidence="1">
    <location>
        <begin position="887"/>
        <end position="897"/>
    </location>
</feature>
<dbReference type="Gramene" id="Pp3c10_24140V3.2">
    <property type="protein sequence ID" value="Pp3c10_24140V3.2"/>
    <property type="gene ID" value="Pp3c10_24140"/>
</dbReference>
<feature type="compositionally biased region" description="Gly residues" evidence="1">
    <location>
        <begin position="1514"/>
        <end position="1545"/>
    </location>
</feature>
<feature type="region of interest" description="Disordered" evidence="1">
    <location>
        <begin position="55"/>
        <end position="167"/>
    </location>
</feature>
<dbReference type="EMBL" id="ABEU02000010">
    <property type="protein sequence ID" value="PNR47194.1"/>
    <property type="molecule type" value="Genomic_DNA"/>
</dbReference>
<dbReference type="InParanoid" id="A0A2K1K089"/>
<reference evidence="3" key="3">
    <citation type="submission" date="2020-12" db="UniProtKB">
        <authorList>
            <consortium name="EnsemblPlants"/>
        </authorList>
    </citation>
    <scope>IDENTIFICATION</scope>
</reference>
<dbReference type="EnsemblPlants" id="Pp3c10_24140V3.1">
    <property type="protein sequence ID" value="Pp3c10_24140V3.1"/>
    <property type="gene ID" value="Pp3c10_24140"/>
</dbReference>
<reference evidence="2 4" key="1">
    <citation type="journal article" date="2008" name="Science">
        <title>The Physcomitrella genome reveals evolutionary insights into the conquest of land by plants.</title>
        <authorList>
            <person name="Rensing S."/>
            <person name="Lang D."/>
            <person name="Zimmer A."/>
            <person name="Terry A."/>
            <person name="Salamov A."/>
            <person name="Shapiro H."/>
            <person name="Nishiyama T."/>
            <person name="Perroud P.-F."/>
            <person name="Lindquist E."/>
            <person name="Kamisugi Y."/>
            <person name="Tanahashi T."/>
            <person name="Sakakibara K."/>
            <person name="Fujita T."/>
            <person name="Oishi K."/>
            <person name="Shin-I T."/>
            <person name="Kuroki Y."/>
            <person name="Toyoda A."/>
            <person name="Suzuki Y."/>
            <person name="Hashimoto A."/>
            <person name="Yamaguchi K."/>
            <person name="Sugano A."/>
            <person name="Kohara Y."/>
            <person name="Fujiyama A."/>
            <person name="Anterola A."/>
            <person name="Aoki S."/>
            <person name="Ashton N."/>
            <person name="Barbazuk W.B."/>
            <person name="Barker E."/>
            <person name="Bennetzen J."/>
            <person name="Bezanilla M."/>
            <person name="Blankenship R."/>
            <person name="Cho S.H."/>
            <person name="Dutcher S."/>
            <person name="Estelle M."/>
            <person name="Fawcett J.A."/>
            <person name="Gundlach H."/>
            <person name="Hanada K."/>
            <person name="Heyl A."/>
            <person name="Hicks K.A."/>
            <person name="Hugh J."/>
            <person name="Lohr M."/>
            <person name="Mayer K."/>
            <person name="Melkozernov A."/>
            <person name="Murata T."/>
            <person name="Nelson D."/>
            <person name="Pils B."/>
            <person name="Prigge M."/>
            <person name="Reiss B."/>
            <person name="Renner T."/>
            <person name="Rombauts S."/>
            <person name="Rushton P."/>
            <person name="Sanderfoot A."/>
            <person name="Schween G."/>
            <person name="Shiu S.-H."/>
            <person name="Stueber K."/>
            <person name="Theodoulou F.L."/>
            <person name="Tu H."/>
            <person name="Van de Peer Y."/>
            <person name="Verrier P.J."/>
            <person name="Waters E."/>
            <person name="Wood A."/>
            <person name="Yang L."/>
            <person name="Cove D."/>
            <person name="Cuming A."/>
            <person name="Hasebe M."/>
            <person name="Lucas S."/>
            <person name="Mishler D.B."/>
            <person name="Reski R."/>
            <person name="Grigoriev I."/>
            <person name="Quatrano R.S."/>
            <person name="Boore J.L."/>
        </authorList>
    </citation>
    <scope>NUCLEOTIDE SEQUENCE [LARGE SCALE GENOMIC DNA]</scope>
    <source>
        <strain evidence="3 4">cv. Gransden 2004</strain>
    </source>
</reference>
<dbReference type="GO" id="GO:0042752">
    <property type="term" value="P:regulation of circadian rhythm"/>
    <property type="evidence" value="ECO:0000318"/>
    <property type="project" value="GO_Central"/>
</dbReference>
<feature type="region of interest" description="Disordered" evidence="1">
    <location>
        <begin position="1"/>
        <end position="33"/>
    </location>
</feature>
<feature type="compositionally biased region" description="Low complexity" evidence="1">
    <location>
        <begin position="1219"/>
        <end position="1234"/>
    </location>
</feature>
<feature type="compositionally biased region" description="Low complexity" evidence="1">
    <location>
        <begin position="1315"/>
        <end position="1331"/>
    </location>
</feature>
<feature type="compositionally biased region" description="Polar residues" evidence="1">
    <location>
        <begin position="1176"/>
        <end position="1190"/>
    </location>
</feature>
<feature type="compositionally biased region" description="Low complexity" evidence="1">
    <location>
        <begin position="1123"/>
        <end position="1144"/>
    </location>
</feature>
<dbReference type="PaxDb" id="3218-PP1S32_94V6.1"/>
<feature type="region of interest" description="Disordered" evidence="1">
    <location>
        <begin position="1176"/>
        <end position="1234"/>
    </location>
</feature>
<evidence type="ECO:0000313" key="3">
    <source>
        <dbReference type="EnsemblPlants" id="Pp3c10_24140V3.1"/>
    </source>
</evidence>
<evidence type="ECO:0000313" key="2">
    <source>
        <dbReference type="EMBL" id="PNR47194.1"/>
    </source>
</evidence>
<evidence type="ECO:0000256" key="1">
    <source>
        <dbReference type="SAM" id="MobiDB-lite"/>
    </source>
</evidence>
<feature type="region of interest" description="Disordered" evidence="1">
    <location>
        <begin position="717"/>
        <end position="795"/>
    </location>
</feature>
<gene>
    <name evidence="2" type="ORF">PHYPA_014314</name>
</gene>
<dbReference type="Gramene" id="Pp3c10_24140V3.1">
    <property type="protein sequence ID" value="Pp3c10_24140V3.1"/>
    <property type="gene ID" value="Pp3c10_24140"/>
</dbReference>
<evidence type="ECO:0000313" key="4">
    <source>
        <dbReference type="Proteomes" id="UP000006727"/>
    </source>
</evidence>
<feature type="compositionally biased region" description="Low complexity" evidence="1">
    <location>
        <begin position="818"/>
        <end position="831"/>
    </location>
</feature>
<organism evidence="2">
    <name type="scientific">Physcomitrium patens</name>
    <name type="common">Spreading-leaved earth moss</name>
    <name type="synonym">Physcomitrella patens</name>
    <dbReference type="NCBI Taxonomy" id="3218"/>
    <lineage>
        <taxon>Eukaryota</taxon>
        <taxon>Viridiplantae</taxon>
        <taxon>Streptophyta</taxon>
        <taxon>Embryophyta</taxon>
        <taxon>Bryophyta</taxon>
        <taxon>Bryophytina</taxon>
        <taxon>Bryopsida</taxon>
        <taxon>Funariidae</taxon>
        <taxon>Funariales</taxon>
        <taxon>Funariaceae</taxon>
        <taxon>Physcomitrium</taxon>
    </lineage>
</organism>
<feature type="compositionally biased region" description="Low complexity" evidence="1">
    <location>
        <begin position="81"/>
        <end position="139"/>
    </location>
</feature>
<dbReference type="InterPro" id="IPR039317">
    <property type="entry name" value="TIC"/>
</dbReference>
<feature type="compositionally biased region" description="Low complexity" evidence="1">
    <location>
        <begin position="1501"/>
        <end position="1512"/>
    </location>
</feature>
<feature type="region of interest" description="Disordered" evidence="1">
    <location>
        <begin position="1253"/>
        <end position="1564"/>
    </location>
</feature>
<dbReference type="FunCoup" id="A0A2K1K089">
    <property type="interactions" value="1692"/>
</dbReference>
<feature type="compositionally biased region" description="Gly residues" evidence="1">
    <location>
        <begin position="1456"/>
        <end position="1469"/>
    </location>
</feature>
<feature type="region of interest" description="Disordered" evidence="1">
    <location>
        <begin position="1076"/>
        <end position="1144"/>
    </location>
</feature>